<comment type="similarity">
    <text evidence="6">Belongs to the RuvA family.</text>
</comment>
<dbReference type="SUPFAM" id="SSF50249">
    <property type="entry name" value="Nucleic acid-binding proteins"/>
    <property type="match status" value="1"/>
</dbReference>
<keyword evidence="8" id="KW-0378">Hydrolase</keyword>
<dbReference type="InterPro" id="IPR000085">
    <property type="entry name" value="RuvA"/>
</dbReference>
<dbReference type="Pfam" id="PF14520">
    <property type="entry name" value="HHH_5"/>
    <property type="match status" value="1"/>
</dbReference>
<dbReference type="InterPro" id="IPR012340">
    <property type="entry name" value="NA-bd_OB-fold"/>
</dbReference>
<dbReference type="KEGG" id="nst:Nstercoris_00794"/>
<keyword evidence="5 6" id="KW-0234">DNA repair</keyword>
<dbReference type="Pfam" id="PF01330">
    <property type="entry name" value="RuvA_N"/>
    <property type="match status" value="1"/>
</dbReference>
<dbReference type="Gene3D" id="1.10.150.20">
    <property type="entry name" value="5' to 3' exonuclease, C-terminal subdomain"/>
    <property type="match status" value="1"/>
</dbReference>
<keyword evidence="2 6" id="KW-0227">DNA damage</keyword>
<organism evidence="8 9">
    <name type="scientific">Nitrosomonas stercoris</name>
    <dbReference type="NCBI Taxonomy" id="1444684"/>
    <lineage>
        <taxon>Bacteria</taxon>
        <taxon>Pseudomonadati</taxon>
        <taxon>Pseudomonadota</taxon>
        <taxon>Betaproteobacteria</taxon>
        <taxon>Nitrosomonadales</taxon>
        <taxon>Nitrosomonadaceae</taxon>
        <taxon>Nitrosomonas</taxon>
    </lineage>
</organism>
<feature type="domain" description="Helix-hairpin-helix DNA-binding motif class 1" evidence="7">
    <location>
        <begin position="108"/>
        <end position="127"/>
    </location>
</feature>
<feature type="domain" description="Helix-hairpin-helix DNA-binding motif class 1" evidence="7">
    <location>
        <begin position="73"/>
        <end position="92"/>
    </location>
</feature>
<gene>
    <name evidence="6" type="primary">ruvA</name>
    <name evidence="8" type="ORF">Nstercoris_00794</name>
</gene>
<dbReference type="InterPro" id="IPR011114">
    <property type="entry name" value="RuvA_C"/>
</dbReference>
<dbReference type="GO" id="GO:0009379">
    <property type="term" value="C:Holliday junction helicase complex"/>
    <property type="evidence" value="ECO:0007669"/>
    <property type="project" value="InterPro"/>
</dbReference>
<keyword evidence="8" id="KW-0067">ATP-binding</keyword>
<dbReference type="GO" id="GO:0006310">
    <property type="term" value="P:DNA recombination"/>
    <property type="evidence" value="ECO:0007669"/>
    <property type="project" value="UniProtKB-UniRule"/>
</dbReference>
<protein>
    <recommendedName>
        <fullName evidence="6">Holliday junction branch migration complex subunit RuvA</fullName>
    </recommendedName>
</protein>
<accession>A0A4Y1YR86</accession>
<dbReference type="CDD" id="cd14332">
    <property type="entry name" value="UBA_RuvA_C"/>
    <property type="match status" value="1"/>
</dbReference>
<dbReference type="Gene3D" id="2.40.50.140">
    <property type="entry name" value="Nucleic acid-binding proteins"/>
    <property type="match status" value="1"/>
</dbReference>
<dbReference type="Pfam" id="PF07499">
    <property type="entry name" value="RuvA_C"/>
    <property type="match status" value="1"/>
</dbReference>
<dbReference type="GO" id="GO:0006281">
    <property type="term" value="P:DNA repair"/>
    <property type="evidence" value="ECO:0007669"/>
    <property type="project" value="UniProtKB-UniRule"/>
</dbReference>
<evidence type="ECO:0000313" key="8">
    <source>
        <dbReference type="EMBL" id="BBL34555.1"/>
    </source>
</evidence>
<comment type="subunit">
    <text evidence="6">Homotetramer. Forms an RuvA(8)-RuvB(12)-Holliday junction (HJ) complex. HJ DNA is sandwiched between 2 RuvA tetramers; dsDNA enters through RuvA and exits via RuvB. An RuvB hexamer assembles on each DNA strand where it exits the tetramer. Each RuvB hexamer is contacted by two RuvA subunits (via domain III) on 2 adjacent RuvB subunits; this complex drives branch migration. In the full resolvosome a probable DNA-RuvA(4)-RuvB(12)-RuvC(2) complex forms which resolves the HJ.</text>
</comment>
<dbReference type="Proteomes" id="UP000316473">
    <property type="component" value="Chromosome"/>
</dbReference>
<comment type="caution">
    <text evidence="6">Lacks conserved residue(s) required for the propagation of feature annotation.</text>
</comment>
<proteinExistence type="inferred from homology"/>
<name>A0A4Y1YR86_9PROT</name>
<reference evidence="8 9" key="1">
    <citation type="submission" date="2019-06" db="EMBL/GenBank/DDBJ databases">
        <title>Nitrosomonas stercoris KYUHI-S whole genome shotgun sequence.</title>
        <authorList>
            <person name="Nakagawa T."/>
            <person name="Tsuchiya Y."/>
            <person name="Takahashi R."/>
        </authorList>
    </citation>
    <scope>NUCLEOTIDE SEQUENCE [LARGE SCALE GENOMIC DNA]</scope>
    <source>
        <strain evidence="8 9">KYUHI-S</strain>
    </source>
</reference>
<keyword evidence="9" id="KW-1185">Reference proteome</keyword>
<feature type="region of interest" description="Domain I" evidence="6">
    <location>
        <begin position="1"/>
        <end position="64"/>
    </location>
</feature>
<dbReference type="Gene3D" id="1.10.8.10">
    <property type="entry name" value="DNA helicase RuvA subunit, C-terminal domain"/>
    <property type="match status" value="1"/>
</dbReference>
<keyword evidence="8" id="KW-0547">Nucleotide-binding</keyword>
<comment type="domain">
    <text evidence="6">Has three domains with a flexible linker between the domains II and III and assumes an 'L' shape. Domain III is highly mobile and contacts RuvB.</text>
</comment>
<dbReference type="GO" id="GO:0005737">
    <property type="term" value="C:cytoplasm"/>
    <property type="evidence" value="ECO:0007669"/>
    <property type="project" value="UniProtKB-SubCell"/>
</dbReference>
<keyword evidence="3 6" id="KW-0238">DNA-binding</keyword>
<dbReference type="GO" id="GO:0005524">
    <property type="term" value="F:ATP binding"/>
    <property type="evidence" value="ECO:0007669"/>
    <property type="project" value="InterPro"/>
</dbReference>
<dbReference type="AlphaFoldDB" id="A0A4Y1YR86"/>
<dbReference type="HAMAP" id="MF_00031">
    <property type="entry name" value="DNA_HJ_migration_RuvA"/>
    <property type="match status" value="1"/>
</dbReference>
<dbReference type="InterPro" id="IPR003583">
    <property type="entry name" value="Hlx-hairpin-Hlx_DNA-bd_motif"/>
</dbReference>
<evidence type="ECO:0000313" key="9">
    <source>
        <dbReference type="Proteomes" id="UP000316473"/>
    </source>
</evidence>
<evidence type="ECO:0000256" key="6">
    <source>
        <dbReference type="HAMAP-Rule" id="MF_00031"/>
    </source>
</evidence>
<evidence type="ECO:0000256" key="5">
    <source>
        <dbReference type="ARBA" id="ARBA00023204"/>
    </source>
</evidence>
<dbReference type="GO" id="GO:0000400">
    <property type="term" value="F:four-way junction DNA binding"/>
    <property type="evidence" value="ECO:0007669"/>
    <property type="project" value="UniProtKB-UniRule"/>
</dbReference>
<dbReference type="InterPro" id="IPR036267">
    <property type="entry name" value="RuvA_C_sf"/>
</dbReference>
<keyword evidence="4 6" id="KW-0233">DNA recombination</keyword>
<dbReference type="EMBL" id="AP019755">
    <property type="protein sequence ID" value="BBL34555.1"/>
    <property type="molecule type" value="Genomic_DNA"/>
</dbReference>
<evidence type="ECO:0000256" key="2">
    <source>
        <dbReference type="ARBA" id="ARBA00022763"/>
    </source>
</evidence>
<dbReference type="NCBIfam" id="TIGR00084">
    <property type="entry name" value="ruvA"/>
    <property type="match status" value="1"/>
</dbReference>
<evidence type="ECO:0000256" key="4">
    <source>
        <dbReference type="ARBA" id="ARBA00023172"/>
    </source>
</evidence>
<comment type="function">
    <text evidence="6">The RuvA-RuvB-RuvC complex processes Holliday junction (HJ) DNA during genetic recombination and DNA repair, while the RuvA-RuvB complex plays an important role in the rescue of blocked DNA replication forks via replication fork reversal (RFR). RuvA specifically binds to HJ cruciform DNA, conferring on it an open structure. The RuvB hexamer acts as an ATP-dependent pump, pulling dsDNA into and through the RuvAB complex. HJ branch migration allows RuvC to scan DNA until it finds its consensus sequence, where it cleaves and resolves the cruciform DNA.</text>
</comment>
<dbReference type="SMART" id="SM00278">
    <property type="entry name" value="HhH1"/>
    <property type="match status" value="2"/>
</dbReference>
<dbReference type="InterPro" id="IPR010994">
    <property type="entry name" value="RuvA_2-like"/>
</dbReference>
<dbReference type="InterPro" id="IPR013849">
    <property type="entry name" value="DNA_helicase_Holl-junc_RuvA_I"/>
</dbReference>
<keyword evidence="8" id="KW-0347">Helicase</keyword>
<evidence type="ECO:0000256" key="1">
    <source>
        <dbReference type="ARBA" id="ARBA00022490"/>
    </source>
</evidence>
<dbReference type="GO" id="GO:0009378">
    <property type="term" value="F:four-way junction helicase activity"/>
    <property type="evidence" value="ECO:0007669"/>
    <property type="project" value="InterPro"/>
</dbReference>
<evidence type="ECO:0000256" key="3">
    <source>
        <dbReference type="ARBA" id="ARBA00023125"/>
    </source>
</evidence>
<dbReference type="SUPFAM" id="SSF46929">
    <property type="entry name" value="DNA helicase RuvA subunit, C-terminal domain"/>
    <property type="match status" value="1"/>
</dbReference>
<evidence type="ECO:0000259" key="7">
    <source>
        <dbReference type="SMART" id="SM00278"/>
    </source>
</evidence>
<sequence>MIGSITGLLLEKQPPLVLIDVNGIGYEVDVPMSTFCKLPAIGEKVTLRTHCWIREDAQLLFGFMTESERALFRQLTKISGIGAKTGLAILSGLSVNDLQQIVLSQDVARLTKIPGIGKKTAERLLLELRDKIVLSTTVAEETTATVGMNTNKDILNALLALGYNEREANKALVQLAKDVSVSDGIMQSLRLLSRVK</sequence>
<feature type="region of interest" description="Domain III" evidence="6">
    <location>
        <begin position="146"/>
        <end position="196"/>
    </location>
</feature>
<dbReference type="SUPFAM" id="SSF47781">
    <property type="entry name" value="RuvA domain 2-like"/>
    <property type="match status" value="1"/>
</dbReference>
<dbReference type="GO" id="GO:0048476">
    <property type="term" value="C:Holliday junction resolvase complex"/>
    <property type="evidence" value="ECO:0007669"/>
    <property type="project" value="UniProtKB-UniRule"/>
</dbReference>
<keyword evidence="1 6" id="KW-0963">Cytoplasm</keyword>
<comment type="subcellular location">
    <subcellularLocation>
        <location evidence="6">Cytoplasm</location>
    </subcellularLocation>
</comment>